<keyword evidence="3" id="KW-1185">Reference proteome</keyword>
<evidence type="ECO:0000256" key="1">
    <source>
        <dbReference type="SAM" id="MobiDB-lite"/>
    </source>
</evidence>
<evidence type="ECO:0000313" key="3">
    <source>
        <dbReference type="Proteomes" id="UP000568106"/>
    </source>
</evidence>
<dbReference type="EMBL" id="JACHDY010000001">
    <property type="protein sequence ID" value="MBB5315650.1"/>
    <property type="molecule type" value="Genomic_DNA"/>
</dbReference>
<dbReference type="Gene3D" id="1.10.10.60">
    <property type="entry name" value="Homeodomain-like"/>
    <property type="match status" value="1"/>
</dbReference>
<feature type="compositionally biased region" description="Polar residues" evidence="1">
    <location>
        <begin position="1"/>
        <end position="26"/>
    </location>
</feature>
<gene>
    <name evidence="2" type="ORF">HDF09_000300</name>
</gene>
<dbReference type="AlphaFoldDB" id="A0A7W8IEE3"/>
<accession>A0A7W8IEE3</accession>
<name>A0A7W8IEE3_9BACT</name>
<organism evidence="2 3">
    <name type="scientific">Tunturiibacter empetritectus</name>
    <dbReference type="NCBI Taxonomy" id="3069691"/>
    <lineage>
        <taxon>Bacteria</taxon>
        <taxon>Pseudomonadati</taxon>
        <taxon>Acidobacteriota</taxon>
        <taxon>Terriglobia</taxon>
        <taxon>Terriglobales</taxon>
        <taxon>Acidobacteriaceae</taxon>
        <taxon>Tunturiibacter</taxon>
    </lineage>
</organism>
<evidence type="ECO:0000313" key="2">
    <source>
        <dbReference type="EMBL" id="MBB5315650.1"/>
    </source>
</evidence>
<protein>
    <submittedName>
        <fullName evidence="2">DNA-binding NarL/FixJ family response regulator</fullName>
    </submittedName>
</protein>
<dbReference type="Proteomes" id="UP000568106">
    <property type="component" value="Unassembled WGS sequence"/>
</dbReference>
<comment type="caution">
    <text evidence="2">The sequence shown here is derived from an EMBL/GenBank/DDBJ whole genome shotgun (WGS) entry which is preliminary data.</text>
</comment>
<sequence>MAVSISGSLSSQSTVAPPSPAESTPTEVVHKPVSAIGDTVKLSQAAQVHQLKQQGQALSQIASNLGISVATVDGYLGVTAPKAASVALAAPTVKAAPIAAKG</sequence>
<proteinExistence type="predicted"/>
<keyword evidence="2" id="KW-0238">DNA-binding</keyword>
<feature type="region of interest" description="Disordered" evidence="1">
    <location>
        <begin position="1"/>
        <end position="30"/>
    </location>
</feature>
<reference evidence="2" key="1">
    <citation type="submission" date="2020-08" db="EMBL/GenBank/DDBJ databases">
        <title>Genomic Encyclopedia of Type Strains, Phase IV (KMG-V): Genome sequencing to study the core and pangenomes of soil and plant-associated prokaryotes.</title>
        <authorList>
            <person name="Whitman W."/>
        </authorList>
    </citation>
    <scope>NUCLEOTIDE SEQUENCE [LARGE SCALE GENOMIC DNA]</scope>
    <source>
        <strain evidence="2">M8UP27</strain>
    </source>
</reference>
<dbReference type="GO" id="GO:0003677">
    <property type="term" value="F:DNA binding"/>
    <property type="evidence" value="ECO:0007669"/>
    <property type="project" value="UniProtKB-KW"/>
</dbReference>